<keyword evidence="1" id="KW-0812">Transmembrane</keyword>
<reference evidence="2 3" key="1">
    <citation type="journal article" date="2021" name="J. Hered.">
        <title>A chromosome-level genome assembly of the parasitoid wasp, Cotesia glomerata (Hymenoptera: Braconidae).</title>
        <authorList>
            <person name="Pinto B.J."/>
            <person name="Weis J.J."/>
            <person name="Gamble T."/>
            <person name="Ode P.J."/>
            <person name="Paul R."/>
            <person name="Zaspel J.M."/>
        </authorList>
    </citation>
    <scope>NUCLEOTIDE SEQUENCE [LARGE SCALE GENOMIC DNA]</scope>
    <source>
        <strain evidence="2">CgM1</strain>
    </source>
</reference>
<dbReference type="Proteomes" id="UP000826195">
    <property type="component" value="Unassembled WGS sequence"/>
</dbReference>
<gene>
    <name evidence="2" type="ORF">KQX54_016527</name>
</gene>
<accession>A0AAV7IYG7</accession>
<dbReference type="AlphaFoldDB" id="A0AAV7IYG7"/>
<keyword evidence="1" id="KW-0472">Membrane</keyword>
<evidence type="ECO:0000313" key="2">
    <source>
        <dbReference type="EMBL" id="KAH0561391.1"/>
    </source>
</evidence>
<dbReference type="EMBL" id="JAHXZJ010000374">
    <property type="protein sequence ID" value="KAH0561391.1"/>
    <property type="molecule type" value="Genomic_DNA"/>
</dbReference>
<feature type="transmembrane region" description="Helical" evidence="1">
    <location>
        <begin position="12"/>
        <end position="33"/>
    </location>
</feature>
<name>A0AAV7IYG7_COTGL</name>
<keyword evidence="3" id="KW-1185">Reference proteome</keyword>
<protein>
    <submittedName>
        <fullName evidence="2">Uncharacterized protein</fullName>
    </submittedName>
</protein>
<keyword evidence="1" id="KW-1133">Transmembrane helix</keyword>
<comment type="caution">
    <text evidence="2">The sequence shown here is derived from an EMBL/GenBank/DDBJ whole genome shotgun (WGS) entry which is preliminary data.</text>
</comment>
<evidence type="ECO:0000313" key="3">
    <source>
        <dbReference type="Proteomes" id="UP000826195"/>
    </source>
</evidence>
<proteinExistence type="predicted"/>
<evidence type="ECO:0000256" key="1">
    <source>
        <dbReference type="SAM" id="Phobius"/>
    </source>
</evidence>
<organism evidence="2 3">
    <name type="scientific">Cotesia glomerata</name>
    <name type="common">Lepidopteran parasitic wasp</name>
    <name type="synonym">Apanteles glomeratus</name>
    <dbReference type="NCBI Taxonomy" id="32391"/>
    <lineage>
        <taxon>Eukaryota</taxon>
        <taxon>Metazoa</taxon>
        <taxon>Ecdysozoa</taxon>
        <taxon>Arthropoda</taxon>
        <taxon>Hexapoda</taxon>
        <taxon>Insecta</taxon>
        <taxon>Pterygota</taxon>
        <taxon>Neoptera</taxon>
        <taxon>Endopterygota</taxon>
        <taxon>Hymenoptera</taxon>
        <taxon>Apocrita</taxon>
        <taxon>Ichneumonoidea</taxon>
        <taxon>Braconidae</taxon>
        <taxon>Microgastrinae</taxon>
        <taxon>Cotesia</taxon>
    </lineage>
</organism>
<sequence length="163" mass="19211">MPKKIASDEEIIRIILLSVYIFFALLLMFPNMFKRKVQAKPKSQTAKSEKLQEKLTVTVIRFSEYWLLFNPKDKDELNLVLCNEIDEDRKKMKHTYYIKLSKGDDIDIMSSFEQALDTLNLDRLVRIRIVDTDHHHKLSIKLTCVLKTIAQHKLVDKITYSLI</sequence>